<keyword evidence="1" id="KW-0472">Membrane</keyword>
<keyword evidence="1" id="KW-0812">Transmembrane</keyword>
<comment type="caution">
    <text evidence="2">The sequence shown here is derived from an EMBL/GenBank/DDBJ whole genome shotgun (WGS) entry which is preliminary data.</text>
</comment>
<evidence type="ECO:0008006" key="4">
    <source>
        <dbReference type="Google" id="ProtNLM"/>
    </source>
</evidence>
<dbReference type="PANTHER" id="PTHR36978">
    <property type="entry name" value="P-LOOP CONTAINING NUCLEOTIDE TRIPHOSPHATE HYDROLASE"/>
    <property type="match status" value="1"/>
</dbReference>
<dbReference type="Proteomes" id="UP000028545">
    <property type="component" value="Unassembled WGS sequence"/>
</dbReference>
<protein>
    <recommendedName>
        <fullName evidence="4">P-loop containing nucleoside triphosphate hydrolase protein</fullName>
    </recommendedName>
</protein>
<dbReference type="Gene3D" id="3.40.50.300">
    <property type="entry name" value="P-loop containing nucleotide triphosphate hydrolases"/>
    <property type="match status" value="1"/>
</dbReference>
<reference evidence="2 3" key="1">
    <citation type="journal article" date="2014" name="Genome Announc.">
        <title>Draft genome sequence of the pathogenic fungus Scedosporium apiospermum.</title>
        <authorList>
            <person name="Vandeputte P."/>
            <person name="Ghamrawi S."/>
            <person name="Rechenmann M."/>
            <person name="Iltis A."/>
            <person name="Giraud S."/>
            <person name="Fleury M."/>
            <person name="Thornton C."/>
            <person name="Delhaes L."/>
            <person name="Meyer W."/>
            <person name="Papon N."/>
            <person name="Bouchara J.P."/>
        </authorList>
    </citation>
    <scope>NUCLEOTIDE SEQUENCE [LARGE SCALE GENOMIC DNA]</scope>
    <source>
        <strain evidence="2 3">IHEM 14462</strain>
    </source>
</reference>
<dbReference type="OrthoDB" id="408152at2759"/>
<name>A0A084G857_PSEDA</name>
<dbReference type="SUPFAM" id="SSF52540">
    <property type="entry name" value="P-loop containing nucleoside triphosphate hydrolases"/>
    <property type="match status" value="1"/>
</dbReference>
<evidence type="ECO:0000313" key="2">
    <source>
        <dbReference type="EMBL" id="KEZ43519.1"/>
    </source>
</evidence>
<sequence>MSNGNLAECDSNPRIVPMKVIVCGLMRTGTLSMRAALRQLGIHDVYHMQTTGTNPQDIPLWMRAIDAKYNGIGRFGREDWDKLLGTHQATTDVPASFFGTELAKAYPEAKVIILNREREKWYDSCMASIHAAFSSLSIFNKILIVLFDPTFREFGMFMNKINTQIQGFQWPEREKALTFFDGYYAEWRSEIPKERVLEYRVQDGWGPLCRHLGVPVPTVLGPNGQVVEAPFPRLNDGASMRAAAQIKMRQMHSRVFKRLLGWAQTVSLLALVVYVLYTRRSTRGVSEL</sequence>
<proteinExistence type="predicted"/>
<dbReference type="HOGENOM" id="CLU_061199_0_1_1"/>
<accession>A0A084G857</accession>
<dbReference type="GeneID" id="27723492"/>
<dbReference type="InterPro" id="IPR040632">
    <property type="entry name" value="Sulfotransfer_4"/>
</dbReference>
<dbReference type="Pfam" id="PF17784">
    <property type="entry name" value="Sulfotransfer_4"/>
    <property type="match status" value="1"/>
</dbReference>
<dbReference type="RefSeq" id="XP_016643318.1">
    <property type="nucleotide sequence ID" value="XM_016786973.1"/>
</dbReference>
<keyword evidence="1" id="KW-1133">Transmembrane helix</keyword>
<evidence type="ECO:0000313" key="3">
    <source>
        <dbReference type="Proteomes" id="UP000028545"/>
    </source>
</evidence>
<gene>
    <name evidence="2" type="ORF">SAPIO_CDS4420</name>
</gene>
<evidence type="ECO:0000256" key="1">
    <source>
        <dbReference type="SAM" id="Phobius"/>
    </source>
</evidence>
<keyword evidence="3" id="KW-1185">Reference proteome</keyword>
<dbReference type="AlphaFoldDB" id="A0A084G857"/>
<dbReference type="PANTHER" id="PTHR36978:SF4">
    <property type="entry name" value="P-LOOP CONTAINING NUCLEOSIDE TRIPHOSPHATE HYDROLASE PROTEIN"/>
    <property type="match status" value="1"/>
</dbReference>
<dbReference type="OMA" id="NREREKW"/>
<organism evidence="2 3">
    <name type="scientific">Pseudallescheria apiosperma</name>
    <name type="common">Scedosporium apiospermum</name>
    <dbReference type="NCBI Taxonomy" id="563466"/>
    <lineage>
        <taxon>Eukaryota</taxon>
        <taxon>Fungi</taxon>
        <taxon>Dikarya</taxon>
        <taxon>Ascomycota</taxon>
        <taxon>Pezizomycotina</taxon>
        <taxon>Sordariomycetes</taxon>
        <taxon>Hypocreomycetidae</taxon>
        <taxon>Microascales</taxon>
        <taxon>Microascaceae</taxon>
        <taxon>Scedosporium</taxon>
    </lineage>
</organism>
<dbReference type="KEGG" id="sapo:SAPIO_CDS4420"/>
<feature type="transmembrane region" description="Helical" evidence="1">
    <location>
        <begin position="259"/>
        <end position="277"/>
    </location>
</feature>
<dbReference type="InterPro" id="IPR027417">
    <property type="entry name" value="P-loop_NTPase"/>
</dbReference>
<dbReference type="VEuPathDB" id="FungiDB:SAPIO_CDS4420"/>
<dbReference type="EMBL" id="JOWA01000092">
    <property type="protein sequence ID" value="KEZ43519.1"/>
    <property type="molecule type" value="Genomic_DNA"/>
</dbReference>